<evidence type="ECO:0000256" key="1">
    <source>
        <dbReference type="ARBA" id="ARBA00009995"/>
    </source>
</evidence>
<dbReference type="InterPro" id="IPR050271">
    <property type="entry name" value="UDP-glycosyltransferase"/>
</dbReference>
<dbReference type="EnsemblMetazoa" id="CapteT205364">
    <property type="protein sequence ID" value="CapteP205364"/>
    <property type="gene ID" value="CapteG205364"/>
</dbReference>
<name>R7TMX6_CAPTE</name>
<dbReference type="PANTHER" id="PTHR48043">
    <property type="entry name" value="EG:EG0003.4 PROTEIN-RELATED"/>
    <property type="match status" value="1"/>
</dbReference>
<evidence type="ECO:0000313" key="7">
    <source>
        <dbReference type="Proteomes" id="UP000014760"/>
    </source>
</evidence>
<sequence>MEHGSHVNFFAKVAQTLKIGGHNPMVLVQPTKAHFPKKYGVHFIDMGPNVSALESWAKEDFFNKNPIVNLFSNYKLTRNLCENVLSEEILMQQLEMQNFALTLIDRFDILRCMYIIPHRLKVQHITMSAWIDPWMANRPALPSIEDLVRNSAMRIINMDTICLDFPRVQAYHYQFIPCLGCALPNHWKVNWQSMPTQQLKRITARNYGRVVNIREFTKDELYEAIADVLGNQTYADNIQKCSRIFHSMRDPHETLLFWVDHVLRFGGDHLRPTYMDLTLWKFFMLDVVGAILVFLLATVYCIWKLTKKMFS</sequence>
<reference evidence="5 7" key="2">
    <citation type="journal article" date="2013" name="Nature">
        <title>Insights into bilaterian evolution from three spiralian genomes.</title>
        <authorList>
            <person name="Simakov O."/>
            <person name="Marletaz F."/>
            <person name="Cho S.J."/>
            <person name="Edsinger-Gonzales E."/>
            <person name="Havlak P."/>
            <person name="Hellsten U."/>
            <person name="Kuo D.H."/>
            <person name="Larsson T."/>
            <person name="Lv J."/>
            <person name="Arendt D."/>
            <person name="Savage R."/>
            <person name="Osoegawa K."/>
            <person name="de Jong P."/>
            <person name="Grimwood J."/>
            <person name="Chapman J.A."/>
            <person name="Shapiro H."/>
            <person name="Aerts A."/>
            <person name="Otillar R.P."/>
            <person name="Terry A.Y."/>
            <person name="Boore J.L."/>
            <person name="Grigoriev I.V."/>
            <person name="Lindberg D.R."/>
            <person name="Seaver E.C."/>
            <person name="Weisblat D.A."/>
            <person name="Putnam N.H."/>
            <person name="Rokhsar D.S."/>
        </authorList>
    </citation>
    <scope>NUCLEOTIDE SEQUENCE</scope>
    <source>
        <strain evidence="5 7">I ESC-2004</strain>
    </source>
</reference>
<feature type="transmembrane region" description="Helical" evidence="4">
    <location>
        <begin position="279"/>
        <end position="303"/>
    </location>
</feature>
<reference evidence="6" key="3">
    <citation type="submission" date="2015-06" db="UniProtKB">
        <authorList>
            <consortium name="EnsemblMetazoa"/>
        </authorList>
    </citation>
    <scope>IDENTIFICATION</scope>
</reference>
<reference evidence="7" key="1">
    <citation type="submission" date="2012-12" db="EMBL/GenBank/DDBJ databases">
        <authorList>
            <person name="Hellsten U."/>
            <person name="Grimwood J."/>
            <person name="Chapman J.A."/>
            <person name="Shapiro H."/>
            <person name="Aerts A."/>
            <person name="Otillar R.P."/>
            <person name="Terry A.Y."/>
            <person name="Boore J.L."/>
            <person name="Simakov O."/>
            <person name="Marletaz F."/>
            <person name="Cho S.-J."/>
            <person name="Edsinger-Gonzales E."/>
            <person name="Havlak P."/>
            <person name="Kuo D.-H."/>
            <person name="Larsson T."/>
            <person name="Lv J."/>
            <person name="Arendt D."/>
            <person name="Savage R."/>
            <person name="Osoegawa K."/>
            <person name="de Jong P."/>
            <person name="Lindberg D.R."/>
            <person name="Seaver E.C."/>
            <person name="Weisblat D.A."/>
            <person name="Putnam N.H."/>
            <person name="Grigoriev I.V."/>
            <person name="Rokhsar D.S."/>
        </authorList>
    </citation>
    <scope>NUCLEOTIDE SEQUENCE</scope>
    <source>
        <strain evidence="7">I ESC-2004</strain>
    </source>
</reference>
<keyword evidence="4" id="KW-0812">Transmembrane</keyword>
<dbReference type="PANTHER" id="PTHR48043:SF145">
    <property type="entry name" value="FI06409P-RELATED"/>
    <property type="match status" value="1"/>
</dbReference>
<dbReference type="EMBL" id="AMQN01002468">
    <property type="status" value="NOT_ANNOTATED_CDS"/>
    <property type="molecule type" value="Genomic_DNA"/>
</dbReference>
<dbReference type="InterPro" id="IPR002213">
    <property type="entry name" value="UDP_glucos_trans"/>
</dbReference>
<accession>R7TMX6</accession>
<dbReference type="GO" id="GO:0008194">
    <property type="term" value="F:UDP-glycosyltransferase activity"/>
    <property type="evidence" value="ECO:0007669"/>
    <property type="project" value="InterPro"/>
</dbReference>
<dbReference type="Proteomes" id="UP000014760">
    <property type="component" value="Unassembled WGS sequence"/>
</dbReference>
<comment type="similarity">
    <text evidence="1">Belongs to the UDP-glycosyltransferase family.</text>
</comment>
<keyword evidence="4" id="KW-0472">Membrane</keyword>
<dbReference type="STRING" id="283909.R7TMX6"/>
<evidence type="ECO:0000313" key="6">
    <source>
        <dbReference type="EnsemblMetazoa" id="CapteP205364"/>
    </source>
</evidence>
<evidence type="ECO:0000256" key="3">
    <source>
        <dbReference type="ARBA" id="ARBA00022679"/>
    </source>
</evidence>
<keyword evidence="2" id="KW-0328">Glycosyltransferase</keyword>
<keyword evidence="7" id="KW-1185">Reference proteome</keyword>
<dbReference type="SUPFAM" id="SSF53756">
    <property type="entry name" value="UDP-Glycosyltransferase/glycogen phosphorylase"/>
    <property type="match status" value="1"/>
</dbReference>
<evidence type="ECO:0008006" key="8">
    <source>
        <dbReference type="Google" id="ProtNLM"/>
    </source>
</evidence>
<protein>
    <recommendedName>
        <fullName evidence="8">Glucuronosyltransferase</fullName>
    </recommendedName>
</protein>
<dbReference type="HOGENOM" id="CLU_895018_0_0_1"/>
<dbReference type="OrthoDB" id="6072202at2759"/>
<dbReference type="AlphaFoldDB" id="R7TMX6"/>
<evidence type="ECO:0000256" key="2">
    <source>
        <dbReference type="ARBA" id="ARBA00022676"/>
    </source>
</evidence>
<dbReference type="EMBL" id="KB309292">
    <property type="protein sequence ID" value="ELT94862.1"/>
    <property type="molecule type" value="Genomic_DNA"/>
</dbReference>
<evidence type="ECO:0000313" key="5">
    <source>
        <dbReference type="EMBL" id="ELT94862.1"/>
    </source>
</evidence>
<proteinExistence type="inferred from homology"/>
<keyword evidence="3" id="KW-0808">Transferase</keyword>
<gene>
    <name evidence="5" type="ORF">CAPTEDRAFT_205364</name>
</gene>
<dbReference type="Pfam" id="PF00201">
    <property type="entry name" value="UDPGT"/>
    <property type="match status" value="1"/>
</dbReference>
<organism evidence="5">
    <name type="scientific">Capitella teleta</name>
    <name type="common">Polychaete worm</name>
    <dbReference type="NCBI Taxonomy" id="283909"/>
    <lineage>
        <taxon>Eukaryota</taxon>
        <taxon>Metazoa</taxon>
        <taxon>Spiralia</taxon>
        <taxon>Lophotrochozoa</taxon>
        <taxon>Annelida</taxon>
        <taxon>Polychaeta</taxon>
        <taxon>Sedentaria</taxon>
        <taxon>Scolecida</taxon>
        <taxon>Capitellidae</taxon>
        <taxon>Capitella</taxon>
    </lineage>
</organism>
<evidence type="ECO:0000256" key="4">
    <source>
        <dbReference type="SAM" id="Phobius"/>
    </source>
</evidence>
<keyword evidence="4" id="KW-1133">Transmembrane helix</keyword>